<feature type="compositionally biased region" description="Basic and acidic residues" evidence="1">
    <location>
        <begin position="158"/>
        <end position="169"/>
    </location>
</feature>
<evidence type="ECO:0000313" key="3">
    <source>
        <dbReference type="Proteomes" id="UP000077051"/>
    </source>
</evidence>
<dbReference type="AlphaFoldDB" id="A0A168MEG8"/>
<gene>
    <name evidence="2" type="ORF">MUCCIDRAFT_155723</name>
</gene>
<feature type="region of interest" description="Disordered" evidence="1">
    <location>
        <begin position="1"/>
        <end position="43"/>
    </location>
</feature>
<keyword evidence="3" id="KW-1185">Reference proteome</keyword>
<feature type="region of interest" description="Disordered" evidence="1">
    <location>
        <begin position="119"/>
        <end position="169"/>
    </location>
</feature>
<proteinExistence type="predicted"/>
<dbReference type="OrthoDB" id="243127at2759"/>
<name>A0A168MEG8_MUCCL</name>
<evidence type="ECO:0000256" key="1">
    <source>
        <dbReference type="SAM" id="MobiDB-lite"/>
    </source>
</evidence>
<feature type="non-terminal residue" evidence="2">
    <location>
        <position position="169"/>
    </location>
</feature>
<comment type="caution">
    <text evidence="2">The sequence shown here is derived from an EMBL/GenBank/DDBJ whole genome shotgun (WGS) entry which is preliminary data.</text>
</comment>
<dbReference type="Proteomes" id="UP000077051">
    <property type="component" value="Unassembled WGS sequence"/>
</dbReference>
<feature type="compositionally biased region" description="Polar residues" evidence="1">
    <location>
        <begin position="21"/>
        <end position="43"/>
    </location>
</feature>
<protein>
    <submittedName>
        <fullName evidence="2">Uncharacterized protein</fullName>
    </submittedName>
</protein>
<accession>A0A168MEG8</accession>
<organism evidence="2 3">
    <name type="scientific">Mucor lusitanicus CBS 277.49</name>
    <dbReference type="NCBI Taxonomy" id="747725"/>
    <lineage>
        <taxon>Eukaryota</taxon>
        <taxon>Fungi</taxon>
        <taxon>Fungi incertae sedis</taxon>
        <taxon>Mucoromycota</taxon>
        <taxon>Mucoromycotina</taxon>
        <taxon>Mucoromycetes</taxon>
        <taxon>Mucorales</taxon>
        <taxon>Mucorineae</taxon>
        <taxon>Mucoraceae</taxon>
        <taxon>Mucor</taxon>
    </lineage>
</organism>
<sequence>MSKSISGPLFNEDFMNEQHPQDTTDLSGWNPSRRSSTTLPHPSEVQQQTRFNDYAFPPIRRNSAIHTLFEDIASVPMLPEVSEEPFYREQRSMSYSFTQDDTSMFNHHHLFLDTIMQEEDEEEDHHHQQLQQQQQQQEESKRTRSKSSAAIMDIWHPSLKEDDAKKWTI</sequence>
<dbReference type="VEuPathDB" id="FungiDB:MUCCIDRAFT_155723"/>
<evidence type="ECO:0000313" key="2">
    <source>
        <dbReference type="EMBL" id="OAD04807.1"/>
    </source>
</evidence>
<dbReference type="EMBL" id="AMYB01000003">
    <property type="protein sequence ID" value="OAD04807.1"/>
    <property type="molecule type" value="Genomic_DNA"/>
</dbReference>
<reference evidence="2 3" key="1">
    <citation type="submission" date="2015-06" db="EMBL/GenBank/DDBJ databases">
        <title>Expansion of signal transduction pathways in fungi by whole-genome duplication.</title>
        <authorList>
            <consortium name="DOE Joint Genome Institute"/>
            <person name="Corrochano L.M."/>
            <person name="Kuo A."/>
            <person name="Marcet-Houben M."/>
            <person name="Polaino S."/>
            <person name="Salamov A."/>
            <person name="Villalobos J.M."/>
            <person name="Alvarez M.I."/>
            <person name="Avalos J."/>
            <person name="Benito E.P."/>
            <person name="Benoit I."/>
            <person name="Burger G."/>
            <person name="Camino L.P."/>
            <person name="Canovas D."/>
            <person name="Cerda-Olmedo E."/>
            <person name="Cheng J.-F."/>
            <person name="Dominguez A."/>
            <person name="Elias M."/>
            <person name="Eslava A.P."/>
            <person name="Glaser F."/>
            <person name="Grimwood J."/>
            <person name="Gutierrez G."/>
            <person name="Heitman J."/>
            <person name="Henrissat B."/>
            <person name="Iturriaga E.A."/>
            <person name="Lang B.F."/>
            <person name="Lavin J.L."/>
            <person name="Lee S."/>
            <person name="Li W."/>
            <person name="Lindquist E."/>
            <person name="Lopez-Garcia S."/>
            <person name="Luque E.M."/>
            <person name="Marcos A.T."/>
            <person name="Martin J."/>
            <person name="Mccluskey K."/>
            <person name="Medina H.R."/>
            <person name="Miralles-Duran A."/>
            <person name="Miyazaki A."/>
            <person name="Munoz-Torres E."/>
            <person name="Oguiza J.A."/>
            <person name="Ohm R."/>
            <person name="Olmedo M."/>
            <person name="Orejas M."/>
            <person name="Ortiz-Castellanos L."/>
            <person name="Pisabarro A.G."/>
            <person name="Rodriguez-Romero J."/>
            <person name="Ruiz-Herrera J."/>
            <person name="Ruiz-Vazquez R."/>
            <person name="Sanz C."/>
            <person name="Schackwitz W."/>
            <person name="Schmutz J."/>
            <person name="Shahriari M."/>
            <person name="Shelest E."/>
            <person name="Silva-Franco F."/>
            <person name="Soanes D."/>
            <person name="Syed K."/>
            <person name="Tagua V.G."/>
            <person name="Talbot N.J."/>
            <person name="Thon M."/>
            <person name="De Vries R.P."/>
            <person name="Wiebenga A."/>
            <person name="Yadav J.S."/>
            <person name="Braun E.L."/>
            <person name="Baker S."/>
            <person name="Garre V."/>
            <person name="Horwitz B."/>
            <person name="Torres-Martinez S."/>
            <person name="Idnurm A."/>
            <person name="Herrera-Estrella A."/>
            <person name="Gabaldon T."/>
            <person name="Grigoriev I.V."/>
        </authorList>
    </citation>
    <scope>NUCLEOTIDE SEQUENCE [LARGE SCALE GENOMIC DNA]</scope>
    <source>
        <strain evidence="2 3">CBS 277.49</strain>
    </source>
</reference>